<evidence type="ECO:0000313" key="3">
    <source>
        <dbReference type="Proteomes" id="UP001208570"/>
    </source>
</evidence>
<dbReference type="AlphaFoldDB" id="A0AAD9NJD1"/>
<gene>
    <name evidence="2" type="ORF">LSH36_11g07019</name>
</gene>
<accession>A0AAD9NJD1</accession>
<keyword evidence="3" id="KW-1185">Reference proteome</keyword>
<evidence type="ECO:0000256" key="1">
    <source>
        <dbReference type="SAM" id="MobiDB-lite"/>
    </source>
</evidence>
<proteinExistence type="predicted"/>
<feature type="region of interest" description="Disordered" evidence="1">
    <location>
        <begin position="85"/>
        <end position="114"/>
    </location>
</feature>
<protein>
    <recommendedName>
        <fullName evidence="4">CCHC-type domain-containing protein</fullName>
    </recommendedName>
</protein>
<evidence type="ECO:0000313" key="2">
    <source>
        <dbReference type="EMBL" id="KAK2169314.1"/>
    </source>
</evidence>
<sequence length="201" mass="22448">MPQPWLDVVSYVKSHGSHQSSSMHRRGCYRGRGHGRHGWQTDVHHESSASSKTCYRCGGSYPHDGESPAPSRRCHTCHQYGHHSKQCRNKRDSTSRGRRPNEAKSEWNVRNENESGSDCSLAIHQTSGMNTVPKISVSVSGVPCTMYMDSGTTVDIIDKHTYQYVCDMKKCELQLSMPDTKLYSYGSTKPLPLAGMPLSSI</sequence>
<evidence type="ECO:0008006" key="4">
    <source>
        <dbReference type="Google" id="ProtNLM"/>
    </source>
</evidence>
<dbReference type="Proteomes" id="UP001208570">
    <property type="component" value="Unassembled WGS sequence"/>
</dbReference>
<dbReference type="EMBL" id="JAODUP010000011">
    <property type="protein sequence ID" value="KAK2169314.1"/>
    <property type="molecule type" value="Genomic_DNA"/>
</dbReference>
<name>A0AAD9NJD1_9ANNE</name>
<comment type="caution">
    <text evidence="2">The sequence shown here is derived from an EMBL/GenBank/DDBJ whole genome shotgun (WGS) entry which is preliminary data.</text>
</comment>
<reference evidence="2" key="1">
    <citation type="journal article" date="2023" name="Mol. Biol. Evol.">
        <title>Third-Generation Sequencing Reveals the Adaptive Role of the Epigenome in Three Deep-Sea Polychaetes.</title>
        <authorList>
            <person name="Perez M."/>
            <person name="Aroh O."/>
            <person name="Sun Y."/>
            <person name="Lan Y."/>
            <person name="Juniper S.K."/>
            <person name="Young C.R."/>
            <person name="Angers B."/>
            <person name="Qian P.Y."/>
        </authorList>
    </citation>
    <scope>NUCLEOTIDE SEQUENCE</scope>
    <source>
        <strain evidence="2">P08H-3</strain>
    </source>
</reference>
<feature type="compositionally biased region" description="Basic and acidic residues" evidence="1">
    <location>
        <begin position="89"/>
        <end position="113"/>
    </location>
</feature>
<organism evidence="2 3">
    <name type="scientific">Paralvinella palmiformis</name>
    <dbReference type="NCBI Taxonomy" id="53620"/>
    <lineage>
        <taxon>Eukaryota</taxon>
        <taxon>Metazoa</taxon>
        <taxon>Spiralia</taxon>
        <taxon>Lophotrochozoa</taxon>
        <taxon>Annelida</taxon>
        <taxon>Polychaeta</taxon>
        <taxon>Sedentaria</taxon>
        <taxon>Canalipalpata</taxon>
        <taxon>Terebellida</taxon>
        <taxon>Terebelliformia</taxon>
        <taxon>Alvinellidae</taxon>
        <taxon>Paralvinella</taxon>
    </lineage>
</organism>